<evidence type="ECO:0000259" key="2">
    <source>
        <dbReference type="Pfam" id="PF26059"/>
    </source>
</evidence>
<feature type="signal peptide" evidence="1">
    <location>
        <begin position="1"/>
        <end position="30"/>
    </location>
</feature>
<comment type="caution">
    <text evidence="3">The sequence shown here is derived from an EMBL/GenBank/DDBJ whole genome shotgun (WGS) entry which is preliminary data.</text>
</comment>
<dbReference type="RefSeq" id="WP_236996801.1">
    <property type="nucleotide sequence ID" value="NZ_JAKKOR010000002.1"/>
</dbReference>
<evidence type="ECO:0000313" key="4">
    <source>
        <dbReference type="Proteomes" id="UP001200110"/>
    </source>
</evidence>
<gene>
    <name evidence="3" type="ORF">L5G33_03690</name>
</gene>
<keyword evidence="4" id="KW-1185">Reference proteome</keyword>
<keyword evidence="1" id="KW-0732">Signal</keyword>
<reference evidence="3 4" key="1">
    <citation type="submission" date="2022-01" db="EMBL/GenBank/DDBJ databases">
        <authorList>
            <person name="Huang Y."/>
        </authorList>
    </citation>
    <scope>NUCLEOTIDE SEQUENCE [LARGE SCALE GENOMIC DNA]</scope>
    <source>
        <strain evidence="3 4">HY366</strain>
    </source>
</reference>
<dbReference type="EMBL" id="JAKKOR010000002">
    <property type="protein sequence ID" value="MCF8587569.1"/>
    <property type="molecule type" value="Genomic_DNA"/>
</dbReference>
<dbReference type="Proteomes" id="UP001200110">
    <property type="component" value="Unassembled WGS sequence"/>
</dbReference>
<proteinExistence type="predicted"/>
<sequence>MAVSKSISTATAVILAFVVALPFIASPAHAAPRDGTVHARVTAVDDDVIIRISSGSLTVDSGHLLVRDARGRALEKFPLAYIAPDDRTYPIAAHVSGRTATLTPSRDSSTSAATPARLLAATEVADKDGYGSKRERDDAALNRFNSEMSATLTLATIIGTVVGVVIGGAAGCLLTMAIGCIPGLTTGAALGGIGGTIVVGGGGAVVSAVRYFTTITAPFKNVTPKKPGKSATPDTK</sequence>
<name>A0ABS9IPW7_9ACTN</name>
<protein>
    <recommendedName>
        <fullName evidence="2">DUF8020 domain-containing protein</fullName>
    </recommendedName>
</protein>
<organism evidence="3 4">
    <name type="scientific">Gordonia liuliyuniae</name>
    <dbReference type="NCBI Taxonomy" id="2911517"/>
    <lineage>
        <taxon>Bacteria</taxon>
        <taxon>Bacillati</taxon>
        <taxon>Actinomycetota</taxon>
        <taxon>Actinomycetes</taxon>
        <taxon>Mycobacteriales</taxon>
        <taxon>Gordoniaceae</taxon>
        <taxon>Gordonia</taxon>
    </lineage>
</organism>
<feature type="chain" id="PRO_5046033878" description="DUF8020 domain-containing protein" evidence="1">
    <location>
        <begin position="31"/>
        <end position="236"/>
    </location>
</feature>
<dbReference type="Pfam" id="PF26059">
    <property type="entry name" value="DUF8020"/>
    <property type="match status" value="1"/>
</dbReference>
<feature type="domain" description="DUF8020" evidence="2">
    <location>
        <begin position="37"/>
        <end position="105"/>
    </location>
</feature>
<dbReference type="InterPro" id="IPR058333">
    <property type="entry name" value="DUF8020"/>
</dbReference>
<evidence type="ECO:0000313" key="3">
    <source>
        <dbReference type="EMBL" id="MCF8587569.1"/>
    </source>
</evidence>
<evidence type="ECO:0000256" key="1">
    <source>
        <dbReference type="SAM" id="SignalP"/>
    </source>
</evidence>
<accession>A0ABS9IPW7</accession>